<keyword evidence="3" id="KW-0238">DNA-binding</keyword>
<dbReference type="AlphaFoldDB" id="A0A2S8H9H4"/>
<feature type="domain" description="Type I restriction modification DNA specificity" evidence="4">
    <location>
        <begin position="61"/>
        <end position="172"/>
    </location>
</feature>
<keyword evidence="5" id="KW-0255">Endonuclease</keyword>
<dbReference type="Proteomes" id="UP000239687">
    <property type="component" value="Unassembled WGS sequence"/>
</dbReference>
<organism evidence="5 6">
    <name type="scientific">Pseudomonas frederiksbergensis</name>
    <dbReference type="NCBI Taxonomy" id="104087"/>
    <lineage>
        <taxon>Bacteria</taxon>
        <taxon>Pseudomonadati</taxon>
        <taxon>Pseudomonadota</taxon>
        <taxon>Gammaproteobacteria</taxon>
        <taxon>Pseudomonadales</taxon>
        <taxon>Pseudomonadaceae</taxon>
        <taxon>Pseudomonas</taxon>
    </lineage>
</organism>
<evidence type="ECO:0000313" key="6">
    <source>
        <dbReference type="Proteomes" id="UP000239687"/>
    </source>
</evidence>
<feature type="domain" description="Type I restriction modification DNA specificity" evidence="4">
    <location>
        <begin position="245"/>
        <end position="367"/>
    </location>
</feature>
<sequence length="393" mass="44519">MPKGWLQAPLASLSSKKISYGIVQTGDNLPNGIPCLRVADLPNADIAKMIRTSPAINLAYTRTVLQKEDIVVALRGEIGLASMVTEEWAGFNITRGIARISPKKDQILPEFLLWELRSPRLRSDLLRRAGGSALQEISIGELRSVITMIPPVIEQKKIVEILSTWDQAIVFTEQFLMNCKQQKKALMQQLLTGNKRLSGFSKNWEYQSLGDWLVEYKENSGHNNQHEVLTSSRNGLIRQSDYFKEGRITNRDNQGFNIIPPGYITYRSRSDDGLFTFNQNNLGITGVISTYYPVFNFPKGDQDFFINLLLFKEKIFDAHSVGTSQKVLSINSLKSIKFKIPCVDEQKKIAAILSTADREIEAMQQKLYYLKQEKKALMQQLLTGKRRVKVEAA</sequence>
<evidence type="ECO:0000313" key="5">
    <source>
        <dbReference type="EMBL" id="PQO99139.1"/>
    </source>
</evidence>
<dbReference type="CDD" id="cd17256">
    <property type="entry name" value="RMtype1_S_EcoJA65PI-TRD1-CR1_like"/>
    <property type="match status" value="1"/>
</dbReference>
<dbReference type="PANTHER" id="PTHR30408:SF12">
    <property type="entry name" value="TYPE I RESTRICTION ENZYME MJAVIII SPECIFICITY SUBUNIT"/>
    <property type="match status" value="1"/>
</dbReference>
<keyword evidence="5" id="KW-0378">Hydrolase</keyword>
<dbReference type="EMBL" id="PUIN01000017">
    <property type="protein sequence ID" value="PQO99139.1"/>
    <property type="molecule type" value="Genomic_DNA"/>
</dbReference>
<dbReference type="Gene3D" id="3.90.220.20">
    <property type="entry name" value="DNA methylase specificity domains"/>
    <property type="match status" value="2"/>
</dbReference>
<dbReference type="InterPro" id="IPR052021">
    <property type="entry name" value="Type-I_RS_S_subunit"/>
</dbReference>
<comment type="similarity">
    <text evidence="1">Belongs to the type-I restriction system S methylase family.</text>
</comment>
<dbReference type="SUPFAM" id="SSF116734">
    <property type="entry name" value="DNA methylase specificity domain"/>
    <property type="match status" value="2"/>
</dbReference>
<keyword evidence="5" id="KW-0540">Nuclease</keyword>
<evidence type="ECO:0000256" key="2">
    <source>
        <dbReference type="ARBA" id="ARBA00022747"/>
    </source>
</evidence>
<name>A0A2S8H9H4_9PSED</name>
<evidence type="ECO:0000256" key="3">
    <source>
        <dbReference type="ARBA" id="ARBA00023125"/>
    </source>
</evidence>
<dbReference type="GO" id="GO:0003677">
    <property type="term" value="F:DNA binding"/>
    <property type="evidence" value="ECO:0007669"/>
    <property type="project" value="UniProtKB-KW"/>
</dbReference>
<reference evidence="5 6" key="1">
    <citation type="submission" date="2018-02" db="EMBL/GenBank/DDBJ databases">
        <title>Draft genome sequencing of Pseudomonas frederiksbergensis 11-D3.</title>
        <authorList>
            <person name="Zheng B.-X."/>
        </authorList>
    </citation>
    <scope>NUCLEOTIDE SEQUENCE [LARGE SCALE GENOMIC DNA]</scope>
    <source>
        <strain evidence="5 6">11-D3</strain>
    </source>
</reference>
<evidence type="ECO:0000256" key="1">
    <source>
        <dbReference type="ARBA" id="ARBA00010923"/>
    </source>
</evidence>
<dbReference type="GO" id="GO:0009307">
    <property type="term" value="P:DNA restriction-modification system"/>
    <property type="evidence" value="ECO:0007669"/>
    <property type="project" value="UniProtKB-KW"/>
</dbReference>
<gene>
    <name evidence="5" type="ORF">C5612_26460</name>
</gene>
<dbReference type="GO" id="GO:0004519">
    <property type="term" value="F:endonuclease activity"/>
    <property type="evidence" value="ECO:0007669"/>
    <property type="project" value="UniProtKB-KW"/>
</dbReference>
<proteinExistence type="inferred from homology"/>
<dbReference type="InterPro" id="IPR000055">
    <property type="entry name" value="Restrct_endonuc_typeI_TRD"/>
</dbReference>
<dbReference type="PANTHER" id="PTHR30408">
    <property type="entry name" value="TYPE-1 RESTRICTION ENZYME ECOKI SPECIFICITY PROTEIN"/>
    <property type="match status" value="1"/>
</dbReference>
<dbReference type="Gene3D" id="1.10.287.1120">
    <property type="entry name" value="Bipartite methylase S protein"/>
    <property type="match status" value="1"/>
</dbReference>
<dbReference type="Pfam" id="PF01420">
    <property type="entry name" value="Methylase_S"/>
    <property type="match status" value="2"/>
</dbReference>
<comment type="caution">
    <text evidence="5">The sequence shown here is derived from an EMBL/GenBank/DDBJ whole genome shotgun (WGS) entry which is preliminary data.</text>
</comment>
<dbReference type="InterPro" id="IPR044946">
    <property type="entry name" value="Restrct_endonuc_typeI_TRD_sf"/>
</dbReference>
<keyword evidence="2" id="KW-0680">Restriction system</keyword>
<protein>
    <submittedName>
        <fullName evidence="5">Restriction endonuclease subunit S</fullName>
    </submittedName>
</protein>
<accession>A0A2S8H9H4</accession>
<evidence type="ECO:0000259" key="4">
    <source>
        <dbReference type="Pfam" id="PF01420"/>
    </source>
</evidence>